<reference evidence="2" key="1">
    <citation type="submission" date="2020-11" db="EMBL/GenBank/DDBJ databases">
        <authorList>
            <person name="Tran Van P."/>
        </authorList>
    </citation>
    <scope>NUCLEOTIDE SEQUENCE</scope>
</reference>
<dbReference type="Proteomes" id="UP000678499">
    <property type="component" value="Unassembled WGS sequence"/>
</dbReference>
<dbReference type="EMBL" id="CAJPEX010001641">
    <property type="protein sequence ID" value="CAG0919593.1"/>
    <property type="molecule type" value="Genomic_DNA"/>
</dbReference>
<organism evidence="2">
    <name type="scientific">Notodromas monacha</name>
    <dbReference type="NCBI Taxonomy" id="399045"/>
    <lineage>
        <taxon>Eukaryota</taxon>
        <taxon>Metazoa</taxon>
        <taxon>Ecdysozoa</taxon>
        <taxon>Arthropoda</taxon>
        <taxon>Crustacea</taxon>
        <taxon>Oligostraca</taxon>
        <taxon>Ostracoda</taxon>
        <taxon>Podocopa</taxon>
        <taxon>Podocopida</taxon>
        <taxon>Cypridocopina</taxon>
        <taxon>Cypridoidea</taxon>
        <taxon>Cyprididae</taxon>
        <taxon>Notodromas</taxon>
    </lineage>
</organism>
<feature type="region of interest" description="Disordered" evidence="1">
    <location>
        <begin position="30"/>
        <end position="109"/>
    </location>
</feature>
<evidence type="ECO:0000256" key="1">
    <source>
        <dbReference type="SAM" id="MobiDB-lite"/>
    </source>
</evidence>
<feature type="region of interest" description="Disordered" evidence="1">
    <location>
        <begin position="125"/>
        <end position="163"/>
    </location>
</feature>
<name>A0A7R9BS34_9CRUS</name>
<evidence type="ECO:0000313" key="3">
    <source>
        <dbReference type="Proteomes" id="UP000678499"/>
    </source>
</evidence>
<proteinExistence type="predicted"/>
<protein>
    <submittedName>
        <fullName evidence="2">Uncharacterized protein</fullName>
    </submittedName>
</protein>
<dbReference type="AlphaFoldDB" id="A0A7R9BS34"/>
<feature type="compositionally biased region" description="Basic and acidic residues" evidence="1">
    <location>
        <begin position="30"/>
        <end position="41"/>
    </location>
</feature>
<evidence type="ECO:0000313" key="2">
    <source>
        <dbReference type="EMBL" id="CAD7279441.1"/>
    </source>
</evidence>
<feature type="compositionally biased region" description="Polar residues" evidence="1">
    <location>
        <begin position="87"/>
        <end position="98"/>
    </location>
</feature>
<dbReference type="EMBL" id="OA883678">
    <property type="protein sequence ID" value="CAD7279441.1"/>
    <property type="molecule type" value="Genomic_DNA"/>
</dbReference>
<gene>
    <name evidence="2" type="ORF">NMOB1V02_LOCUS7114</name>
</gene>
<sequence>MNECLAAVVAVVVQVLVPVVPFRESAWLHHHQEEKMRDKSMPVESESGDLNRKDHRQSTTDSANGAHTAINIRKSSSGNSRKRHLVSTKSNNNKSPCHSPTADAANLNVEGQRSVKKISNSLWLGSSSTDSGSGRHQAPSAAVTAPLEKGDATRRPPAPVRDIRQGPIISSKVVVLETTTTNASTTATTMPVLFPASPEDTRGSLTMLATASLLEAAQGTKVSGAVSPHDP</sequence>
<feature type="compositionally biased region" description="Polar residues" evidence="1">
    <location>
        <begin position="125"/>
        <end position="134"/>
    </location>
</feature>
<feature type="compositionally biased region" description="Basic and acidic residues" evidence="1">
    <location>
        <begin position="49"/>
        <end position="58"/>
    </location>
</feature>
<keyword evidence="3" id="KW-1185">Reference proteome</keyword>
<accession>A0A7R9BS34</accession>